<protein>
    <submittedName>
        <fullName evidence="7">Uncharacterized protein</fullName>
    </submittedName>
</protein>
<feature type="region of interest" description="Disordered" evidence="5">
    <location>
        <begin position="363"/>
        <end position="509"/>
    </location>
</feature>
<dbReference type="Proteomes" id="UP000694395">
    <property type="component" value="Chromosome 3"/>
</dbReference>
<feature type="region of interest" description="Disordered" evidence="5">
    <location>
        <begin position="913"/>
        <end position="937"/>
    </location>
</feature>
<feature type="region of interest" description="Disordered" evidence="5">
    <location>
        <begin position="721"/>
        <end position="742"/>
    </location>
</feature>
<comment type="similarity">
    <text evidence="2">Belongs to the RRP1 family.</text>
</comment>
<evidence type="ECO:0000256" key="5">
    <source>
        <dbReference type="SAM" id="MobiDB-lite"/>
    </source>
</evidence>
<dbReference type="Pfam" id="PF05997">
    <property type="entry name" value="Nop52"/>
    <property type="match status" value="1"/>
</dbReference>
<keyword evidence="6" id="KW-1133">Transmembrane helix</keyword>
<feature type="compositionally biased region" description="Basic residues" evidence="5">
    <location>
        <begin position="446"/>
        <end position="455"/>
    </location>
</feature>
<keyword evidence="8" id="KW-1185">Reference proteome</keyword>
<name>A0A8C7ND31_ONCMY</name>
<feature type="compositionally biased region" description="Acidic residues" evidence="5">
    <location>
        <begin position="607"/>
        <end position="623"/>
    </location>
</feature>
<reference evidence="7" key="1">
    <citation type="submission" date="2020-07" db="EMBL/GenBank/DDBJ databases">
        <title>A long reads based de novo assembly of the rainbow trout Arlee double haploid line genome.</title>
        <authorList>
            <person name="Gao G."/>
            <person name="Palti Y."/>
        </authorList>
    </citation>
    <scope>NUCLEOTIDE SEQUENCE [LARGE SCALE GENOMIC DNA]</scope>
</reference>
<dbReference type="InterPro" id="IPR010301">
    <property type="entry name" value="RRP1"/>
</dbReference>
<dbReference type="GeneTree" id="ENSGT00390000011821"/>
<evidence type="ECO:0000313" key="7">
    <source>
        <dbReference type="Ensembl" id="ENSOMYP00000000166.2"/>
    </source>
</evidence>
<dbReference type="GO" id="GO:0005634">
    <property type="term" value="C:nucleus"/>
    <property type="evidence" value="ECO:0007669"/>
    <property type="project" value="UniProtKB-SubCell"/>
</dbReference>
<gene>
    <name evidence="7" type="primary">LOC110520631</name>
</gene>
<dbReference type="AlphaFoldDB" id="A0A8C7ND31"/>
<reference evidence="7" key="3">
    <citation type="submission" date="2025-09" db="UniProtKB">
        <authorList>
            <consortium name="Ensembl"/>
        </authorList>
    </citation>
    <scope>IDENTIFICATION</scope>
</reference>
<keyword evidence="3" id="KW-0698">rRNA processing</keyword>
<dbReference type="GO" id="GO:0006364">
    <property type="term" value="P:rRNA processing"/>
    <property type="evidence" value="ECO:0007669"/>
    <property type="project" value="UniProtKB-KW"/>
</dbReference>
<feature type="region of interest" description="Disordered" evidence="5">
    <location>
        <begin position="1054"/>
        <end position="1104"/>
    </location>
</feature>
<feature type="compositionally biased region" description="Acidic residues" evidence="5">
    <location>
        <begin position="285"/>
        <end position="303"/>
    </location>
</feature>
<reference evidence="7" key="2">
    <citation type="submission" date="2025-08" db="UniProtKB">
        <authorList>
            <consortium name="Ensembl"/>
        </authorList>
    </citation>
    <scope>IDENTIFICATION</scope>
</reference>
<feature type="compositionally biased region" description="Basic residues" evidence="5">
    <location>
        <begin position="631"/>
        <end position="642"/>
    </location>
</feature>
<feature type="region of interest" description="Disordered" evidence="5">
    <location>
        <begin position="762"/>
        <end position="889"/>
    </location>
</feature>
<accession>A0A8C7ND31</accession>
<keyword evidence="4" id="KW-0539">Nucleus</keyword>
<evidence type="ECO:0000256" key="4">
    <source>
        <dbReference type="ARBA" id="ARBA00023242"/>
    </source>
</evidence>
<feature type="compositionally biased region" description="Acidic residues" evidence="5">
    <location>
        <begin position="243"/>
        <end position="256"/>
    </location>
</feature>
<dbReference type="GO" id="GO:0030688">
    <property type="term" value="C:preribosome, small subunit precursor"/>
    <property type="evidence" value="ECO:0007669"/>
    <property type="project" value="InterPro"/>
</dbReference>
<feature type="compositionally biased region" description="Acidic residues" evidence="5">
    <location>
        <begin position="372"/>
        <end position="386"/>
    </location>
</feature>
<evidence type="ECO:0000256" key="1">
    <source>
        <dbReference type="ARBA" id="ARBA00004123"/>
    </source>
</evidence>
<organism evidence="7 8">
    <name type="scientific">Oncorhynchus mykiss</name>
    <name type="common">Rainbow trout</name>
    <name type="synonym">Salmo gairdneri</name>
    <dbReference type="NCBI Taxonomy" id="8022"/>
    <lineage>
        <taxon>Eukaryota</taxon>
        <taxon>Metazoa</taxon>
        <taxon>Chordata</taxon>
        <taxon>Craniata</taxon>
        <taxon>Vertebrata</taxon>
        <taxon>Euteleostomi</taxon>
        <taxon>Actinopterygii</taxon>
        <taxon>Neopterygii</taxon>
        <taxon>Teleostei</taxon>
        <taxon>Protacanthopterygii</taxon>
        <taxon>Salmoniformes</taxon>
        <taxon>Salmonidae</taxon>
        <taxon>Salmoninae</taxon>
        <taxon>Oncorhynchus</taxon>
    </lineage>
</organism>
<evidence type="ECO:0000256" key="2">
    <source>
        <dbReference type="ARBA" id="ARBA00006374"/>
    </source>
</evidence>
<evidence type="ECO:0000313" key="8">
    <source>
        <dbReference type="Proteomes" id="UP000694395"/>
    </source>
</evidence>
<sequence length="1104" mass="122199">MAPVQQEPEIQFAQRLASNERPMRTKAIKKLRKYIRVRSQKIQGGFEGDELLKLWKGLFYCLWMQDKPLLQEELSNQISGLIHSFQNIQSQFMFLETFLQTIKREWTGIDRLRMDKFFQLVRFVFRNTFEMMKRKEWETSVVTRFLELLTAQVLHSSSGAPCGLQFHILDIYMTELAAVGSAELTAAQNMTFIDPFCKTASKTKDRILLKAICSSIFSAIVDQAPFAIEDLLKEVKATGGGAEESDSGQASEEEGLEKDPPKGKKTAKEALKKTTGGQTNGTVSTEEEDDDDEDGLGDEDDDEMLHMESDSESEMPDDAGIGPVLQFDYLSLADRLFGLARRSNTPSHNRQRLYKVVKTLRDLSEGVFPQDEYPEEVSTDEDDDEMFGSRKRMKRGRGFGEEEEEESSPAKKWKGKKKDSKARTSDQTAATDDSKPAETPGDSNNKKKKKKRRKKTTGEVKTEEQNGVAAKSEVKVEKDTTPASVPQMTDSKEAETEPSIPAKGTDTGASLLKEKAKVVAMETGVQSGTPQDVVVGNLSSVTVMEVDQKKQSETPVPDATSSKKKNIKKSKTPAPKQKEEVAEPAKSAPETATTTPSRRKNTKQEPEEQTTVEEVEMALETVDETTATPPKNKRRRRRNKVKRNAETDTTQVDLEPDSTPAEEPPVDLRIAATPLKKKKLKVAKAGEESAGGETRPGTEADVLVVDTKVEPACVATSTSLKKKKKKHATAEEQSVEAECQTPPKADANLTLIDAEVQTLEAATPTPLKNKKHATAEVQTLEAATPTPLKKKKHATAEVQTLEAATPTPLKKKKHPTAEVQTLEAATPTPLKKKKHATAEVQTLEAATPTPLKKKKKSSGLVAQELETTTVEESVSEEQPTDADLDTSLKKGKKKRKVPVVIEFEAEVNGMAGGKKAKLSNDSRELSTPVSAKKTKKMTPKKAGAESDFITFQNHATIPTPLFFKTTKGSPSTPLSSKKVLLQNLQSYYFSKLLPHHLSLTSVYIWEFLVIFYLLFFPQKKCPTPKSESKKVTFGLNKNKTAEFRKTDRSLLVSPEGSSRVPFDPQQKPLFGVLKSPEASLTKSTKKTKSTLKTTPKRPTAADFF</sequence>
<proteinExistence type="inferred from homology"/>
<keyword evidence="6" id="KW-0812">Transmembrane</keyword>
<feature type="compositionally biased region" description="Basic and acidic residues" evidence="5">
    <location>
        <begin position="257"/>
        <end position="272"/>
    </location>
</feature>
<dbReference type="PANTHER" id="PTHR13026">
    <property type="entry name" value="NNP-1 PROTEIN NOVEL NUCLEAR PROTEIN 1 NOP52"/>
    <property type="match status" value="1"/>
</dbReference>
<evidence type="ECO:0000256" key="3">
    <source>
        <dbReference type="ARBA" id="ARBA00022552"/>
    </source>
</evidence>
<feature type="region of interest" description="Disordered" evidence="5">
    <location>
        <begin position="239"/>
        <end position="322"/>
    </location>
</feature>
<feature type="compositionally biased region" description="Basic residues" evidence="5">
    <location>
        <begin position="562"/>
        <end position="571"/>
    </location>
</feature>
<feature type="region of interest" description="Disordered" evidence="5">
    <location>
        <begin position="545"/>
        <end position="698"/>
    </location>
</feature>
<comment type="subcellular location">
    <subcellularLocation>
        <location evidence="1">Nucleus</location>
    </subcellularLocation>
</comment>
<feature type="transmembrane region" description="Helical" evidence="6">
    <location>
        <begin position="997"/>
        <end position="1016"/>
    </location>
</feature>
<feature type="compositionally biased region" description="Basic residues" evidence="5">
    <location>
        <begin position="411"/>
        <end position="420"/>
    </location>
</feature>
<evidence type="ECO:0000256" key="6">
    <source>
        <dbReference type="SAM" id="Phobius"/>
    </source>
</evidence>
<feature type="compositionally biased region" description="Acidic residues" evidence="5">
    <location>
        <begin position="873"/>
        <end position="884"/>
    </location>
</feature>
<dbReference type="Ensembl" id="ENSOMYT00000000228.2">
    <property type="protein sequence ID" value="ENSOMYP00000000166.2"/>
    <property type="gene ID" value="ENSOMYG00000000152.2"/>
</dbReference>
<keyword evidence="6" id="KW-0472">Membrane</keyword>
<dbReference type="PANTHER" id="PTHR13026:SF0">
    <property type="entry name" value="RIBOSOMAL RNA PROCESSING 1B"/>
    <property type="match status" value="1"/>
</dbReference>